<feature type="region of interest" description="Disordered" evidence="1">
    <location>
        <begin position="1"/>
        <end position="24"/>
    </location>
</feature>
<gene>
    <name evidence="3" type="ORF">AB1Y20_014590</name>
</gene>
<feature type="compositionally biased region" description="Basic and acidic residues" evidence="1">
    <location>
        <begin position="471"/>
        <end position="484"/>
    </location>
</feature>
<dbReference type="Proteomes" id="UP001515480">
    <property type="component" value="Unassembled WGS sequence"/>
</dbReference>
<comment type="caution">
    <text evidence="3">The sequence shown here is derived from an EMBL/GenBank/DDBJ whole genome shotgun (WGS) entry which is preliminary data.</text>
</comment>
<sequence length="700" mass="74394">MRKVDQKVPVVHNSCGAASPPPNARYVRQLPPPQPRDWRVPRITRRKALGGESPSGSMATSRLRLKLVTDLRSCMSASDLQAAFAADVAGALGIPPDRISVASLSTPAGLHGVGWITFDVRHPGGTSHNEVQVLLLQLLAHVRDVAIGDGALAKGRITSQLDPRKGLMELVGSTFVPMQLPPPPCAHEPAASPPPARPSAPLPPAPPLGLADSLSRRVLHRDFPEDLPPPQPQPPPRLHTMSPPLHQRQPAVRQRTPLPYAGGAPPPLPSEALRAPPASPRPMPHRVDAAEEGSWRTLREASPRLSLSPPLPPPPAAASSVPLRLPSSTHPHHPPLNMTPPELLLREHALASVPSVLSEPRASSPPRVEFRLSRRAWRGEHAAREDASPAASFLGLDSDGLADDIRRLLPSAEYRLSLLKRTESREILVRLEAPPPRADGASFPPHRDAAALSSALHALRGDAFLAELDRRHEERSVDGERESSGDLLGRGARALPRTSSGFFFVAPPTHVTMESGSAFAEGIVDDPMRLDGVRPPGAAAAPYLDLGNFSAGTPAVRLGSAWGETPLMARIVASAAGATSSCSLTFAMFVLLVVACGWLLGARALRRRSRHVSATARGTLRAPSERGFSSLPLPLVVGDELREAAGSDCARGTSDTTHAGAFGALPSDGHCAVKSISFTALPHAAQRQQALYSRPASHER</sequence>
<dbReference type="EMBL" id="JBGBPQ010000030">
    <property type="protein sequence ID" value="KAL1495948.1"/>
    <property type="molecule type" value="Genomic_DNA"/>
</dbReference>
<dbReference type="PANTHER" id="PTHR45725">
    <property type="entry name" value="FORMIN HOMOLOGY 2 FAMILY MEMBER"/>
    <property type="match status" value="1"/>
</dbReference>
<keyword evidence="4" id="KW-1185">Reference proteome</keyword>
<proteinExistence type="predicted"/>
<keyword evidence="2" id="KW-0812">Transmembrane</keyword>
<feature type="region of interest" description="Disordered" evidence="1">
    <location>
        <begin position="471"/>
        <end position="491"/>
    </location>
</feature>
<evidence type="ECO:0000256" key="1">
    <source>
        <dbReference type="SAM" id="MobiDB-lite"/>
    </source>
</evidence>
<feature type="compositionally biased region" description="Low complexity" evidence="1">
    <location>
        <begin position="317"/>
        <end position="329"/>
    </location>
</feature>
<dbReference type="PANTHER" id="PTHR45725:SF1">
    <property type="entry name" value="DISHEVELLED ASSOCIATED ACTIVATOR OF MORPHOGENESIS, ISOFORM D"/>
    <property type="match status" value="1"/>
</dbReference>
<feature type="compositionally biased region" description="Pro residues" evidence="1">
    <location>
        <begin position="226"/>
        <end position="237"/>
    </location>
</feature>
<organism evidence="3 4">
    <name type="scientific">Prymnesium parvum</name>
    <name type="common">Toxic golden alga</name>
    <dbReference type="NCBI Taxonomy" id="97485"/>
    <lineage>
        <taxon>Eukaryota</taxon>
        <taxon>Haptista</taxon>
        <taxon>Haptophyta</taxon>
        <taxon>Prymnesiophyceae</taxon>
        <taxon>Prymnesiales</taxon>
        <taxon>Prymnesiaceae</taxon>
        <taxon>Prymnesium</taxon>
    </lineage>
</organism>
<evidence type="ECO:0000256" key="2">
    <source>
        <dbReference type="SAM" id="Phobius"/>
    </source>
</evidence>
<evidence type="ECO:0000313" key="4">
    <source>
        <dbReference type="Proteomes" id="UP001515480"/>
    </source>
</evidence>
<evidence type="ECO:0000313" key="3">
    <source>
        <dbReference type="EMBL" id="KAL1495948.1"/>
    </source>
</evidence>
<keyword evidence="2" id="KW-0472">Membrane</keyword>
<feature type="compositionally biased region" description="Pro residues" evidence="1">
    <location>
        <begin position="179"/>
        <end position="207"/>
    </location>
</feature>
<feature type="region of interest" description="Disordered" evidence="1">
    <location>
        <begin position="179"/>
        <end position="340"/>
    </location>
</feature>
<dbReference type="AlphaFoldDB" id="A0AB34IET2"/>
<accession>A0AB34IET2</accession>
<protein>
    <submittedName>
        <fullName evidence="3">Uncharacterized protein</fullName>
    </submittedName>
</protein>
<feature type="compositionally biased region" description="Basic and acidic residues" evidence="1">
    <location>
        <begin position="285"/>
        <end position="302"/>
    </location>
</feature>
<name>A0AB34IET2_PRYPA</name>
<keyword evidence="2" id="KW-1133">Transmembrane helix</keyword>
<dbReference type="InterPro" id="IPR051425">
    <property type="entry name" value="Formin_Homology"/>
</dbReference>
<reference evidence="3 4" key="1">
    <citation type="journal article" date="2024" name="Science">
        <title>Giant polyketide synthase enzymes in the biosynthesis of giant marine polyether toxins.</title>
        <authorList>
            <person name="Fallon T.R."/>
            <person name="Shende V.V."/>
            <person name="Wierzbicki I.H."/>
            <person name="Pendleton A.L."/>
            <person name="Watervoot N.F."/>
            <person name="Auber R.P."/>
            <person name="Gonzalez D.J."/>
            <person name="Wisecaver J.H."/>
            <person name="Moore B.S."/>
        </authorList>
    </citation>
    <scope>NUCLEOTIDE SEQUENCE [LARGE SCALE GENOMIC DNA]</scope>
    <source>
        <strain evidence="3 4">12B1</strain>
    </source>
</reference>
<feature type="transmembrane region" description="Helical" evidence="2">
    <location>
        <begin position="584"/>
        <end position="601"/>
    </location>
</feature>